<evidence type="ECO:0000313" key="1">
    <source>
        <dbReference type="EMBL" id="CAF0886753.1"/>
    </source>
</evidence>
<dbReference type="EMBL" id="CAJNOC010001726">
    <property type="protein sequence ID" value="CAF0886753.1"/>
    <property type="molecule type" value="Genomic_DNA"/>
</dbReference>
<protein>
    <submittedName>
        <fullName evidence="1">Uncharacterized protein</fullName>
    </submittedName>
</protein>
<dbReference type="Proteomes" id="UP000663879">
    <property type="component" value="Unassembled WGS sequence"/>
</dbReference>
<keyword evidence="2" id="KW-1185">Reference proteome</keyword>
<reference evidence="1" key="1">
    <citation type="submission" date="2021-02" db="EMBL/GenBank/DDBJ databases">
        <authorList>
            <person name="Nowell W R."/>
        </authorList>
    </citation>
    <scope>NUCLEOTIDE SEQUENCE</scope>
    <source>
        <strain evidence="1">Ploen Becks lab</strain>
    </source>
</reference>
<comment type="caution">
    <text evidence="1">The sequence shown here is derived from an EMBL/GenBank/DDBJ whole genome shotgun (WGS) entry which is preliminary data.</text>
</comment>
<proteinExistence type="predicted"/>
<evidence type="ECO:0000313" key="2">
    <source>
        <dbReference type="Proteomes" id="UP000663879"/>
    </source>
</evidence>
<dbReference type="AlphaFoldDB" id="A0A813YN56"/>
<name>A0A813YN56_9BILA</name>
<sequence>METVEQTREGCKGFTTTCNGFDIEIMAWHGAKSGAENLAGWKWLKAFCDRSAIDKNTGNWLKSSHSL</sequence>
<accession>A0A813YN56</accession>
<gene>
    <name evidence="1" type="ORF">OXX778_LOCUS10699</name>
</gene>
<organism evidence="1 2">
    <name type="scientific">Brachionus calyciflorus</name>
    <dbReference type="NCBI Taxonomy" id="104777"/>
    <lineage>
        <taxon>Eukaryota</taxon>
        <taxon>Metazoa</taxon>
        <taxon>Spiralia</taxon>
        <taxon>Gnathifera</taxon>
        <taxon>Rotifera</taxon>
        <taxon>Eurotatoria</taxon>
        <taxon>Monogononta</taxon>
        <taxon>Pseudotrocha</taxon>
        <taxon>Ploima</taxon>
        <taxon>Brachionidae</taxon>
        <taxon>Brachionus</taxon>
    </lineage>
</organism>